<dbReference type="EnsemblMetazoa" id="Aqu2.1.41716_001">
    <property type="protein sequence ID" value="Aqu2.1.41716_001"/>
    <property type="gene ID" value="Aqu2.1.41716"/>
</dbReference>
<accession>A0A1X7VMU4</accession>
<dbReference type="AlphaFoldDB" id="A0A1X7VMU4"/>
<evidence type="ECO:0000313" key="1">
    <source>
        <dbReference type="EnsemblMetazoa" id="Aqu2.1.41716_001"/>
    </source>
</evidence>
<reference evidence="1" key="1">
    <citation type="submission" date="2017-05" db="UniProtKB">
        <authorList>
            <consortium name="EnsemblMetazoa"/>
        </authorList>
    </citation>
    <scope>IDENTIFICATION</scope>
</reference>
<organism evidence="1">
    <name type="scientific">Amphimedon queenslandica</name>
    <name type="common">Sponge</name>
    <dbReference type="NCBI Taxonomy" id="400682"/>
    <lineage>
        <taxon>Eukaryota</taxon>
        <taxon>Metazoa</taxon>
        <taxon>Porifera</taxon>
        <taxon>Demospongiae</taxon>
        <taxon>Heteroscleromorpha</taxon>
        <taxon>Haplosclerida</taxon>
        <taxon>Niphatidae</taxon>
        <taxon>Amphimedon</taxon>
    </lineage>
</organism>
<protein>
    <submittedName>
        <fullName evidence="1">Uncharacterized protein</fullName>
    </submittedName>
</protein>
<name>A0A1X7VMU4_AMPQE</name>
<dbReference type="InParanoid" id="A0A1X7VMU4"/>
<proteinExistence type="predicted"/>
<sequence length="52" mass="6245">MGQLHLDNKVVHHFEVPEAGSRDYVNILDQYFEKVPKKAIEKNNFYVRHYQV</sequence>